<evidence type="ECO:0000313" key="7">
    <source>
        <dbReference type="Proteomes" id="UP000281468"/>
    </source>
</evidence>
<dbReference type="Pfam" id="PF00877">
    <property type="entry name" value="NLPC_P60"/>
    <property type="match status" value="1"/>
</dbReference>
<evidence type="ECO:0000256" key="4">
    <source>
        <dbReference type="ARBA" id="ARBA00022807"/>
    </source>
</evidence>
<name>A0A3M7ESG0_HORWE</name>
<dbReference type="PANTHER" id="PTHR47359:SF3">
    <property type="entry name" value="NLP_P60 DOMAIN-CONTAINING PROTEIN-RELATED"/>
    <property type="match status" value="1"/>
</dbReference>
<keyword evidence="3" id="KW-0378">Hydrolase</keyword>
<sequence length="188" mass="20973">MHLTLFQKDQDYILKLLQATLQNKMRLSTIFVTLVASATALTPAPLEERKAGDGKDIVKYARKAIGVPYVWGGGDCNGKTDGGFDCSGLNVYALCKATGEELPPNSQRQYNEYKKHGGKRVKWQDAKPGDMYFFTNNGNCKTGVHHTNIMSKKGHVINAPEPGRDVSETPFWKKSGDLEICPYALRFW</sequence>
<comment type="caution">
    <text evidence="6">The sequence shown here is derived from an EMBL/GenBank/DDBJ whole genome shotgun (WGS) entry which is preliminary data.</text>
</comment>
<proteinExistence type="inferred from homology"/>
<dbReference type="AlphaFoldDB" id="A0A3M7ESG0"/>
<dbReference type="SUPFAM" id="SSF54001">
    <property type="entry name" value="Cysteine proteinases"/>
    <property type="match status" value="1"/>
</dbReference>
<evidence type="ECO:0000256" key="2">
    <source>
        <dbReference type="ARBA" id="ARBA00022670"/>
    </source>
</evidence>
<accession>A0A3M7ESG0</accession>
<dbReference type="InterPro" id="IPR051794">
    <property type="entry name" value="PG_Endopeptidase_C40"/>
</dbReference>
<keyword evidence="4" id="KW-0788">Thiol protease</keyword>
<dbReference type="Gene3D" id="3.90.1720.10">
    <property type="entry name" value="endopeptidase domain like (from Nostoc punctiforme)"/>
    <property type="match status" value="1"/>
</dbReference>
<feature type="domain" description="NlpC/P60" evidence="5">
    <location>
        <begin position="51"/>
        <end position="188"/>
    </location>
</feature>
<comment type="similarity">
    <text evidence="1">Belongs to the peptidase C40 family.</text>
</comment>
<organism evidence="6 7">
    <name type="scientific">Hortaea werneckii</name>
    <name type="common">Black yeast</name>
    <name type="synonym">Cladosporium werneckii</name>
    <dbReference type="NCBI Taxonomy" id="91943"/>
    <lineage>
        <taxon>Eukaryota</taxon>
        <taxon>Fungi</taxon>
        <taxon>Dikarya</taxon>
        <taxon>Ascomycota</taxon>
        <taxon>Pezizomycotina</taxon>
        <taxon>Dothideomycetes</taxon>
        <taxon>Dothideomycetidae</taxon>
        <taxon>Mycosphaerellales</taxon>
        <taxon>Teratosphaeriaceae</taxon>
        <taxon>Hortaea</taxon>
    </lineage>
</organism>
<evidence type="ECO:0000313" key="6">
    <source>
        <dbReference type="EMBL" id="RMY79518.1"/>
    </source>
</evidence>
<dbReference type="Proteomes" id="UP000281468">
    <property type="component" value="Unassembled WGS sequence"/>
</dbReference>
<dbReference type="GO" id="GO:0006508">
    <property type="term" value="P:proteolysis"/>
    <property type="evidence" value="ECO:0007669"/>
    <property type="project" value="UniProtKB-KW"/>
</dbReference>
<gene>
    <name evidence="6" type="ORF">D0862_13155</name>
</gene>
<evidence type="ECO:0000259" key="5">
    <source>
        <dbReference type="PROSITE" id="PS51935"/>
    </source>
</evidence>
<evidence type="ECO:0000256" key="1">
    <source>
        <dbReference type="ARBA" id="ARBA00007074"/>
    </source>
</evidence>
<evidence type="ECO:0000256" key="3">
    <source>
        <dbReference type="ARBA" id="ARBA00022801"/>
    </source>
</evidence>
<dbReference type="VEuPathDB" id="FungiDB:BTJ68_09444"/>
<dbReference type="InterPro" id="IPR000064">
    <property type="entry name" value="NLP_P60_dom"/>
</dbReference>
<dbReference type="EMBL" id="QWIQ01000695">
    <property type="protein sequence ID" value="RMY79518.1"/>
    <property type="molecule type" value="Genomic_DNA"/>
</dbReference>
<dbReference type="GO" id="GO:0008234">
    <property type="term" value="F:cysteine-type peptidase activity"/>
    <property type="evidence" value="ECO:0007669"/>
    <property type="project" value="UniProtKB-KW"/>
</dbReference>
<protein>
    <recommendedName>
        <fullName evidence="5">NlpC/P60 domain-containing protein</fullName>
    </recommendedName>
</protein>
<keyword evidence="2" id="KW-0645">Protease</keyword>
<dbReference type="InterPro" id="IPR038765">
    <property type="entry name" value="Papain-like_cys_pep_sf"/>
</dbReference>
<dbReference type="PANTHER" id="PTHR47359">
    <property type="entry name" value="PEPTIDOGLYCAN DL-ENDOPEPTIDASE CWLO"/>
    <property type="match status" value="1"/>
</dbReference>
<reference evidence="6 7" key="1">
    <citation type="journal article" date="2018" name="BMC Genomics">
        <title>Genomic evidence for intraspecific hybridization in a clonal and extremely halotolerant yeast.</title>
        <authorList>
            <person name="Gostincar C."/>
            <person name="Stajich J.E."/>
            <person name="Zupancic J."/>
            <person name="Zalar P."/>
            <person name="Gunde-Cimerman N."/>
        </authorList>
    </citation>
    <scope>NUCLEOTIDE SEQUENCE [LARGE SCALE GENOMIC DNA]</scope>
    <source>
        <strain evidence="6 7">EXF-171</strain>
    </source>
</reference>
<dbReference type="PROSITE" id="PS51935">
    <property type="entry name" value="NLPC_P60"/>
    <property type="match status" value="1"/>
</dbReference>